<name>A0A0A9FKP8_ARUDO</name>
<organism evidence="1">
    <name type="scientific">Arundo donax</name>
    <name type="common">Giant reed</name>
    <name type="synonym">Donax arundinaceus</name>
    <dbReference type="NCBI Taxonomy" id="35708"/>
    <lineage>
        <taxon>Eukaryota</taxon>
        <taxon>Viridiplantae</taxon>
        <taxon>Streptophyta</taxon>
        <taxon>Embryophyta</taxon>
        <taxon>Tracheophyta</taxon>
        <taxon>Spermatophyta</taxon>
        <taxon>Magnoliopsida</taxon>
        <taxon>Liliopsida</taxon>
        <taxon>Poales</taxon>
        <taxon>Poaceae</taxon>
        <taxon>PACMAD clade</taxon>
        <taxon>Arundinoideae</taxon>
        <taxon>Arundineae</taxon>
        <taxon>Arundo</taxon>
    </lineage>
</organism>
<dbReference type="AlphaFoldDB" id="A0A0A9FKP8"/>
<proteinExistence type="predicted"/>
<sequence>MKGASRSNSTKFLDPLLLKMRYSRTYNH</sequence>
<evidence type="ECO:0000313" key="1">
    <source>
        <dbReference type="EMBL" id="JAE12917.1"/>
    </source>
</evidence>
<dbReference type="EMBL" id="GBRH01184979">
    <property type="protein sequence ID" value="JAE12917.1"/>
    <property type="molecule type" value="Transcribed_RNA"/>
</dbReference>
<reference evidence="1" key="1">
    <citation type="submission" date="2014-09" db="EMBL/GenBank/DDBJ databases">
        <authorList>
            <person name="Magalhaes I.L.F."/>
            <person name="Oliveira U."/>
            <person name="Santos F.R."/>
            <person name="Vidigal T.H.D.A."/>
            <person name="Brescovit A.D."/>
            <person name="Santos A.J."/>
        </authorList>
    </citation>
    <scope>NUCLEOTIDE SEQUENCE</scope>
    <source>
        <tissue evidence="1">Shoot tissue taken approximately 20 cm above the soil surface</tissue>
    </source>
</reference>
<reference evidence="1" key="2">
    <citation type="journal article" date="2015" name="Data Brief">
        <title>Shoot transcriptome of the giant reed, Arundo donax.</title>
        <authorList>
            <person name="Barrero R.A."/>
            <person name="Guerrero F.D."/>
            <person name="Moolhuijzen P."/>
            <person name="Goolsby J.A."/>
            <person name="Tidwell J."/>
            <person name="Bellgard S.E."/>
            <person name="Bellgard M.I."/>
        </authorList>
    </citation>
    <scope>NUCLEOTIDE SEQUENCE</scope>
    <source>
        <tissue evidence="1">Shoot tissue taken approximately 20 cm above the soil surface</tissue>
    </source>
</reference>
<accession>A0A0A9FKP8</accession>
<protein>
    <submittedName>
        <fullName evidence="1">Uncharacterized protein</fullName>
    </submittedName>
</protein>